<organism evidence="1 2">
    <name type="scientific">Nitrosotalea devaniterrae</name>
    <dbReference type="NCBI Taxonomy" id="1078905"/>
    <lineage>
        <taxon>Archaea</taxon>
        <taxon>Nitrososphaerota</taxon>
        <taxon>Nitrososphaeria</taxon>
        <taxon>Nitrosotaleales</taxon>
        <taxon>Nitrosotaleaceae</taxon>
        <taxon>Nitrosotalea</taxon>
    </lineage>
</organism>
<proteinExistence type="predicted"/>
<keyword evidence="2" id="KW-1185">Reference proteome</keyword>
<dbReference type="Gene3D" id="3.40.50.1010">
    <property type="entry name" value="5'-nuclease"/>
    <property type="match status" value="1"/>
</dbReference>
<protein>
    <submittedName>
        <fullName evidence="1">Nucleic acid binding protein</fullName>
    </submittedName>
</protein>
<dbReference type="KEGG" id="ndv:NDEV_0100"/>
<evidence type="ECO:0000313" key="2">
    <source>
        <dbReference type="Proteomes" id="UP000196239"/>
    </source>
</evidence>
<dbReference type="Proteomes" id="UP000196239">
    <property type="component" value="Chromosome 1"/>
</dbReference>
<dbReference type="EMBL" id="LN890280">
    <property type="protein sequence ID" value="CUR50865.1"/>
    <property type="molecule type" value="Genomic_DNA"/>
</dbReference>
<accession>A0A128A0J6</accession>
<evidence type="ECO:0000313" key="1">
    <source>
        <dbReference type="EMBL" id="CUR50865.1"/>
    </source>
</evidence>
<name>A0A128A0J6_9ARCH</name>
<reference evidence="2" key="1">
    <citation type="submission" date="2015-10" db="EMBL/GenBank/DDBJ databases">
        <authorList>
            <person name="Lehtovirta-Morley L.E."/>
            <person name="Vieille C."/>
        </authorList>
    </citation>
    <scope>NUCLEOTIDE SEQUENCE [LARGE SCALE GENOMIC DNA]</scope>
</reference>
<gene>
    <name evidence="1" type="ORF">NDEV_0100</name>
</gene>
<sequence length="65" mass="7421">MLVYQVVKIICDSSFLIILASRRIKNISSVETEIGSLEYVVPNMVVKELEKITMNNKKKALLKTH</sequence>
<dbReference type="AlphaFoldDB" id="A0A128A0J6"/>